<proteinExistence type="predicted"/>
<comment type="caution">
    <text evidence="2">The sequence shown here is derived from an EMBL/GenBank/DDBJ whole genome shotgun (WGS) entry which is preliminary data.</text>
</comment>
<keyword evidence="1" id="KW-0175">Coiled coil</keyword>
<dbReference type="Proteomes" id="UP001155059">
    <property type="component" value="Unassembled WGS sequence"/>
</dbReference>
<protein>
    <recommendedName>
        <fullName evidence="4">RNase NYN domain-containing protein</fullName>
    </recommendedName>
</protein>
<reference evidence="2 3" key="2">
    <citation type="journal article" date="2023" name="Plant Pathol.">
        <title>Dismantling and reorganizing Pseudomonas marginalis sensu#lato.</title>
        <authorList>
            <person name="Sawada H."/>
            <person name="Fujikawa T."/>
            <person name="Satou M."/>
        </authorList>
    </citation>
    <scope>NUCLEOTIDE SEQUENCE [LARGE SCALE GENOMIC DNA]</scope>
    <source>
        <strain evidence="2 3">MAFF 302030</strain>
    </source>
</reference>
<dbReference type="EMBL" id="JALQCW010000035">
    <property type="protein sequence ID" value="MCK9799046.1"/>
    <property type="molecule type" value="Genomic_DNA"/>
</dbReference>
<name>A0A9X1YWU1_9PSED</name>
<dbReference type="RefSeq" id="WP_130888410.1">
    <property type="nucleotide sequence ID" value="NZ_JALQCW010000035.1"/>
</dbReference>
<evidence type="ECO:0000256" key="1">
    <source>
        <dbReference type="SAM" id="Coils"/>
    </source>
</evidence>
<evidence type="ECO:0000313" key="2">
    <source>
        <dbReference type="EMBL" id="MCK9799046.1"/>
    </source>
</evidence>
<evidence type="ECO:0008006" key="4">
    <source>
        <dbReference type="Google" id="ProtNLM"/>
    </source>
</evidence>
<dbReference type="AlphaFoldDB" id="A0A9X1YWU1"/>
<sequence length="406" mass="46348">MYTNKHATRLAQQTLQAVQMIDDISRWKSDLEWFSTFDIEDANTKLGHAKRAVQMVGNRLAEHKHKIMSSQQRLAELKEIAGGFFSSFWRSAEQTVAHRQCTELESLLKSLRQSAADDQVMLDAYEKDVCKLTESLLRHRGLNPLEAQATMASKSEELARLQDEIEETRRASEHWESMAGEVLRKWKCALSELAKIERDIAQAEGFERELSSAMTSREKAMIHQRCEARFQNGRPGAVLSRLNGEQRKLQRDADKLQSRLKDIIRLLDKQIKTLIIDGNNLCYEPMEQGKGRFIGLAALKALVPHLSKSYNVTLMFDPGIRQRLSLDDFALKEMFPEANVIVMPPEIKADEGLLAAAEFDTGAYVISNDHFADYPEQPAVQENRVLKHIVHPRSVQIHQLQLNIPY</sequence>
<feature type="coiled-coil region" evidence="1">
    <location>
        <begin position="151"/>
        <end position="178"/>
    </location>
</feature>
<accession>A0A9X1YWU1</accession>
<organism evidence="2 3">
    <name type="scientific">Pseudomonas morbosilactucae</name>
    <dbReference type="NCBI Taxonomy" id="2938197"/>
    <lineage>
        <taxon>Bacteria</taxon>
        <taxon>Pseudomonadati</taxon>
        <taxon>Pseudomonadota</taxon>
        <taxon>Gammaproteobacteria</taxon>
        <taxon>Pseudomonadales</taxon>
        <taxon>Pseudomonadaceae</taxon>
        <taxon>Pseudomonas</taxon>
    </lineage>
</organism>
<feature type="coiled-coil region" evidence="1">
    <location>
        <begin position="239"/>
        <end position="266"/>
    </location>
</feature>
<reference evidence="2 3" key="1">
    <citation type="journal article" date="2022" name="Int. J. Syst. Evol. Microbiol.">
        <title>Pseudomonas aegrilactucae sp. nov. and Pseudomonas morbosilactucae sp. nov., pathogens causing bacterial rot of lettuce in Japan.</title>
        <authorList>
            <person name="Sawada H."/>
            <person name="Fujikawa T."/>
            <person name="Satou M."/>
        </authorList>
    </citation>
    <scope>NUCLEOTIDE SEQUENCE [LARGE SCALE GENOMIC DNA]</scope>
    <source>
        <strain evidence="2 3">MAFF 302030</strain>
    </source>
</reference>
<gene>
    <name evidence="2" type="ORF">M1B34_15360</name>
</gene>
<evidence type="ECO:0000313" key="3">
    <source>
        <dbReference type="Proteomes" id="UP001155059"/>
    </source>
</evidence>